<feature type="domain" description="Glycosyltransferase 2-like" evidence="1">
    <location>
        <begin position="6"/>
        <end position="136"/>
    </location>
</feature>
<evidence type="ECO:0000313" key="2">
    <source>
        <dbReference type="EMBL" id="AOH55861.1"/>
    </source>
</evidence>
<dbReference type="RefSeq" id="WP_064464425.1">
    <property type="nucleotide sequence ID" value="NZ_CP017080.1"/>
</dbReference>
<dbReference type="PANTHER" id="PTHR33604:SF3">
    <property type="entry name" value="OSJNBA0004B13.7 PROTEIN"/>
    <property type="match status" value="1"/>
</dbReference>
<protein>
    <recommendedName>
        <fullName evidence="1">Glycosyltransferase 2-like domain-containing protein</fullName>
    </recommendedName>
</protein>
<name>A0A1B3XRP0_9BACI</name>
<dbReference type="Gene3D" id="3.90.550.10">
    <property type="entry name" value="Spore Coat Polysaccharide Biosynthesis Protein SpsA, Chain A"/>
    <property type="match status" value="1"/>
</dbReference>
<dbReference type="SUPFAM" id="SSF53448">
    <property type="entry name" value="Nucleotide-diphospho-sugar transferases"/>
    <property type="match status" value="1"/>
</dbReference>
<dbReference type="STRING" id="264697.ABE28_015980"/>
<keyword evidence="3" id="KW-1185">Reference proteome</keyword>
<dbReference type="InterPro" id="IPR001173">
    <property type="entry name" value="Glyco_trans_2-like"/>
</dbReference>
<accession>A0A1B3XRP0</accession>
<dbReference type="AlphaFoldDB" id="A0A1B3XRP0"/>
<sequence length="398" mass="46984">MKNIAIVVVAFNRVNSLSRLLKSITQAEYYGKKITLIISIDNSGSDEVASYARDFKWPFGEKEVIQHPNRLGLRNHVLYCGNLTSNYDAVVMLEDDLFISKNFIPYVYQSIEKYDSCDQIAGISLYTHLWNVGIHRPFVPQNNGYDAYFLQYAQSWGQVWTKRMWSQFYEWYIENNHEFSEDIDLPNSVVNWPKSSWLKYYIRYIVKTNRYFVYPYVALTTNFTDPGTHNSISNTGFQVPLLSFNKETYNLPDFKKDTLKYDVFFEQEDLGSVLNLSDEELCVDLYGDKNNIHKKQFWLTAKVCNYKVIKKFPIQLRPHELNVQYNLKGEGIYLYDTYSEETNITAIQSNNLKISEVRYDVRAISNKSLLHLLSYEILQYFKRKLIFKRTKNKKKKII</sequence>
<dbReference type="InterPro" id="IPR029044">
    <property type="entry name" value="Nucleotide-diphossugar_trans"/>
</dbReference>
<dbReference type="OrthoDB" id="5180856at2"/>
<dbReference type="EMBL" id="CP017080">
    <property type="protein sequence ID" value="AOH55861.1"/>
    <property type="molecule type" value="Genomic_DNA"/>
</dbReference>
<dbReference type="Proteomes" id="UP000077926">
    <property type="component" value="Chromosome"/>
</dbReference>
<dbReference type="KEGG" id="bmur:ABE28_015980"/>
<dbReference type="Pfam" id="PF00535">
    <property type="entry name" value="Glycos_transf_2"/>
    <property type="match status" value="1"/>
</dbReference>
<dbReference type="PANTHER" id="PTHR33604">
    <property type="entry name" value="OSJNBA0004B13.7 PROTEIN"/>
    <property type="match status" value="1"/>
</dbReference>
<gene>
    <name evidence="2" type="ORF">ABE28_015980</name>
</gene>
<evidence type="ECO:0000313" key="3">
    <source>
        <dbReference type="Proteomes" id="UP000077926"/>
    </source>
</evidence>
<organism evidence="2 3">
    <name type="scientific">Peribacillus muralis</name>
    <dbReference type="NCBI Taxonomy" id="264697"/>
    <lineage>
        <taxon>Bacteria</taxon>
        <taxon>Bacillati</taxon>
        <taxon>Bacillota</taxon>
        <taxon>Bacilli</taxon>
        <taxon>Bacillales</taxon>
        <taxon>Bacillaceae</taxon>
        <taxon>Peribacillus</taxon>
    </lineage>
</organism>
<evidence type="ECO:0000259" key="1">
    <source>
        <dbReference type="Pfam" id="PF00535"/>
    </source>
</evidence>
<proteinExistence type="predicted"/>
<reference evidence="2 3" key="1">
    <citation type="submission" date="2016-08" db="EMBL/GenBank/DDBJ databases">
        <title>Complete genome sequence of Bacillus muralis G25-68, a strain with toxicity to nematodes.</title>
        <authorList>
            <person name="Zheng Z."/>
        </authorList>
    </citation>
    <scope>NUCLEOTIDE SEQUENCE [LARGE SCALE GENOMIC DNA]</scope>
    <source>
        <strain evidence="2 3">G25-68</strain>
    </source>
</reference>